<evidence type="ECO:0000256" key="9">
    <source>
        <dbReference type="HAMAP-Rule" id="MF_00772"/>
    </source>
</evidence>
<comment type="subcellular location">
    <subcellularLocation>
        <location evidence="9">Cytoplasm</location>
    </subcellularLocation>
</comment>
<dbReference type="PANTHER" id="PTHR10815:SF5">
    <property type="entry name" value="METHYLATED-DNA--PROTEIN-CYSTEINE METHYLTRANSFERASE"/>
    <property type="match status" value="1"/>
</dbReference>
<feature type="domain" description="Methylguanine DNA methyltransferase ribonuclease-like" evidence="11">
    <location>
        <begin position="7"/>
        <end position="87"/>
    </location>
</feature>
<dbReference type="InterPro" id="IPR014048">
    <property type="entry name" value="MethylDNA_cys_MeTrfase_DNA-bd"/>
</dbReference>
<feature type="domain" description="Methylated-DNA-[protein]-cysteine S-methyltransferase DNA binding" evidence="10">
    <location>
        <begin position="91"/>
        <end position="170"/>
    </location>
</feature>
<keyword evidence="3 9" id="KW-0963">Cytoplasm</keyword>
<evidence type="ECO:0000313" key="13">
    <source>
        <dbReference type="Proteomes" id="UP000468638"/>
    </source>
</evidence>
<evidence type="ECO:0000256" key="1">
    <source>
        <dbReference type="ARBA" id="ARBA00001286"/>
    </source>
</evidence>
<dbReference type="PROSITE" id="PS00374">
    <property type="entry name" value="MGMT"/>
    <property type="match status" value="1"/>
</dbReference>
<dbReference type="Proteomes" id="UP000468638">
    <property type="component" value="Unassembled WGS sequence"/>
</dbReference>
<keyword evidence="6 9" id="KW-0227">DNA damage</keyword>
<dbReference type="SUPFAM" id="SSF53155">
    <property type="entry name" value="Methylated DNA-protein cysteine methyltransferase domain"/>
    <property type="match status" value="1"/>
</dbReference>
<reference evidence="12 13" key="1">
    <citation type="submission" date="2019-11" db="EMBL/GenBank/DDBJ databases">
        <title>Genome sequences of 17 halophilic strains isolated from different environments.</title>
        <authorList>
            <person name="Furrow R.E."/>
        </authorList>
    </citation>
    <scope>NUCLEOTIDE SEQUENCE [LARGE SCALE GENOMIC DNA]</scope>
    <source>
        <strain evidence="12 13">22514_16_FS</strain>
    </source>
</reference>
<dbReference type="InterPro" id="IPR036217">
    <property type="entry name" value="MethylDNA_cys_MeTrfase_DNAb"/>
</dbReference>
<dbReference type="NCBIfam" id="TIGR00589">
    <property type="entry name" value="ogt"/>
    <property type="match status" value="1"/>
</dbReference>
<evidence type="ECO:0000259" key="11">
    <source>
        <dbReference type="Pfam" id="PF02870"/>
    </source>
</evidence>
<evidence type="ECO:0000256" key="4">
    <source>
        <dbReference type="ARBA" id="ARBA00022603"/>
    </source>
</evidence>
<dbReference type="CDD" id="cd06445">
    <property type="entry name" value="ATase"/>
    <property type="match status" value="1"/>
</dbReference>
<keyword evidence="5 9" id="KW-0808">Transferase</keyword>
<dbReference type="InterPro" id="IPR023546">
    <property type="entry name" value="MGMT"/>
</dbReference>
<dbReference type="GO" id="GO:0003908">
    <property type="term" value="F:methylated-DNA-[protein]-cysteine S-methyltransferase activity"/>
    <property type="evidence" value="ECO:0007669"/>
    <property type="project" value="UniProtKB-UniRule"/>
</dbReference>
<dbReference type="GO" id="GO:0006307">
    <property type="term" value="P:DNA alkylation repair"/>
    <property type="evidence" value="ECO:0007669"/>
    <property type="project" value="UniProtKB-UniRule"/>
</dbReference>
<dbReference type="RefSeq" id="WP_160847826.1">
    <property type="nucleotide sequence ID" value="NZ_WMEQ01000001.1"/>
</dbReference>
<gene>
    <name evidence="12" type="ORF">GLW05_02845</name>
</gene>
<dbReference type="SUPFAM" id="SSF46767">
    <property type="entry name" value="Methylated DNA-protein cysteine methyltransferase, C-terminal domain"/>
    <property type="match status" value="1"/>
</dbReference>
<dbReference type="Pfam" id="PF02870">
    <property type="entry name" value="Methyltransf_1N"/>
    <property type="match status" value="1"/>
</dbReference>
<dbReference type="AlphaFoldDB" id="A0A6I4ZQL0"/>
<dbReference type="InterPro" id="IPR008332">
    <property type="entry name" value="MethylG_MeTrfase_N"/>
</dbReference>
<evidence type="ECO:0000256" key="5">
    <source>
        <dbReference type="ARBA" id="ARBA00022679"/>
    </source>
</evidence>
<accession>A0A6I4ZQL0</accession>
<feature type="active site" description="Nucleophile; methyl group acceptor" evidence="9">
    <location>
        <position position="142"/>
    </location>
</feature>
<dbReference type="HAMAP" id="MF_00772">
    <property type="entry name" value="OGT"/>
    <property type="match status" value="1"/>
</dbReference>
<sequence>MTKRSFLYYDEMDSPLGPLTLISTEKGLCRIDFGNLRDTEPKLTSWSRKYFLKSEWIQNEEKHQVIKQQLNEYFSEDRKTFDVPFDLYGTPFQQTVWKALAEIPYGETRSYKDISLAIQAPKAIRAVGGAINKNPLSIVFPCHRVIGSNGALVGYAGGLEKKEHLLQHEHAIAISS</sequence>
<keyword evidence="4 9" id="KW-0489">Methyltransferase</keyword>
<dbReference type="GO" id="GO:0032259">
    <property type="term" value="P:methylation"/>
    <property type="evidence" value="ECO:0007669"/>
    <property type="project" value="UniProtKB-KW"/>
</dbReference>
<dbReference type="Pfam" id="PF01035">
    <property type="entry name" value="DNA_binding_1"/>
    <property type="match status" value="1"/>
</dbReference>
<dbReference type="EMBL" id="WMEQ01000001">
    <property type="protein sequence ID" value="MYL32545.1"/>
    <property type="molecule type" value="Genomic_DNA"/>
</dbReference>
<protein>
    <recommendedName>
        <fullName evidence="9">Methylated-DNA--protein-cysteine methyltransferase</fullName>
        <ecNumber evidence="9">2.1.1.63</ecNumber>
    </recommendedName>
    <alternativeName>
        <fullName evidence="9">6-O-methylguanine-DNA methyltransferase</fullName>
        <shortName evidence="9">MGMT</shortName>
    </alternativeName>
    <alternativeName>
        <fullName evidence="9">O-6-methylguanine-DNA-alkyltransferase</fullName>
    </alternativeName>
</protein>
<proteinExistence type="inferred from homology"/>
<evidence type="ECO:0000313" key="12">
    <source>
        <dbReference type="EMBL" id="MYL32545.1"/>
    </source>
</evidence>
<comment type="miscellaneous">
    <text evidence="9">This enzyme catalyzes only one turnover and therefore is not strictly catalytic. According to one definition, an enzyme is a biocatalyst that acts repeatedly and over many reaction cycles.</text>
</comment>
<name>A0A6I4ZQL0_9BACI</name>
<comment type="function">
    <text evidence="9">Involved in the cellular defense against the biological effects of O6-methylguanine (O6-MeG) and O4-methylthymine (O4-MeT) in DNA. Repairs the methylated nucleobase in DNA by stoichiometrically transferring the methyl group to a cysteine residue in the enzyme. This is a suicide reaction: the enzyme is irreversibly inactivated.</text>
</comment>
<dbReference type="InterPro" id="IPR036388">
    <property type="entry name" value="WH-like_DNA-bd_sf"/>
</dbReference>
<organism evidence="12 13">
    <name type="scientific">Pontibacillus yanchengensis</name>
    <dbReference type="NCBI Taxonomy" id="462910"/>
    <lineage>
        <taxon>Bacteria</taxon>
        <taxon>Bacillati</taxon>
        <taxon>Bacillota</taxon>
        <taxon>Bacilli</taxon>
        <taxon>Bacillales</taxon>
        <taxon>Bacillaceae</taxon>
        <taxon>Pontibacillus</taxon>
    </lineage>
</organism>
<evidence type="ECO:0000256" key="3">
    <source>
        <dbReference type="ARBA" id="ARBA00022490"/>
    </source>
</evidence>
<dbReference type="PANTHER" id="PTHR10815">
    <property type="entry name" value="METHYLATED-DNA--PROTEIN-CYSTEINE METHYLTRANSFERASE"/>
    <property type="match status" value="1"/>
</dbReference>
<dbReference type="EC" id="2.1.1.63" evidence="9"/>
<evidence type="ECO:0000256" key="6">
    <source>
        <dbReference type="ARBA" id="ARBA00022763"/>
    </source>
</evidence>
<dbReference type="GO" id="GO:0005737">
    <property type="term" value="C:cytoplasm"/>
    <property type="evidence" value="ECO:0007669"/>
    <property type="project" value="UniProtKB-SubCell"/>
</dbReference>
<evidence type="ECO:0000256" key="2">
    <source>
        <dbReference type="ARBA" id="ARBA00008711"/>
    </source>
</evidence>
<dbReference type="FunFam" id="1.10.10.10:FF:000214">
    <property type="entry name" value="Methylated-DNA--protein-cysteine methyltransferase"/>
    <property type="match status" value="1"/>
</dbReference>
<dbReference type="Gene3D" id="3.30.160.70">
    <property type="entry name" value="Methylated DNA-protein cysteine methyltransferase domain"/>
    <property type="match status" value="1"/>
</dbReference>
<dbReference type="InterPro" id="IPR001497">
    <property type="entry name" value="MethylDNA_cys_MeTrfase_AS"/>
</dbReference>
<comment type="catalytic activity">
    <reaction evidence="1 9">
        <text>a 4-O-methyl-thymidine in DNA + L-cysteinyl-[protein] = a thymidine in DNA + S-methyl-L-cysteinyl-[protein]</text>
        <dbReference type="Rhea" id="RHEA:53428"/>
        <dbReference type="Rhea" id="RHEA-COMP:10131"/>
        <dbReference type="Rhea" id="RHEA-COMP:10132"/>
        <dbReference type="Rhea" id="RHEA-COMP:13555"/>
        <dbReference type="Rhea" id="RHEA-COMP:13556"/>
        <dbReference type="ChEBI" id="CHEBI:29950"/>
        <dbReference type="ChEBI" id="CHEBI:82612"/>
        <dbReference type="ChEBI" id="CHEBI:137386"/>
        <dbReference type="ChEBI" id="CHEBI:137387"/>
        <dbReference type="EC" id="2.1.1.63"/>
    </reaction>
</comment>
<dbReference type="Gene3D" id="1.10.10.10">
    <property type="entry name" value="Winged helix-like DNA-binding domain superfamily/Winged helix DNA-binding domain"/>
    <property type="match status" value="1"/>
</dbReference>
<comment type="catalytic activity">
    <reaction evidence="8 9">
        <text>a 6-O-methyl-2'-deoxyguanosine in DNA + L-cysteinyl-[protein] = S-methyl-L-cysteinyl-[protein] + a 2'-deoxyguanosine in DNA</text>
        <dbReference type="Rhea" id="RHEA:24000"/>
        <dbReference type="Rhea" id="RHEA-COMP:10131"/>
        <dbReference type="Rhea" id="RHEA-COMP:10132"/>
        <dbReference type="Rhea" id="RHEA-COMP:11367"/>
        <dbReference type="Rhea" id="RHEA-COMP:11368"/>
        <dbReference type="ChEBI" id="CHEBI:29950"/>
        <dbReference type="ChEBI" id="CHEBI:82612"/>
        <dbReference type="ChEBI" id="CHEBI:85445"/>
        <dbReference type="ChEBI" id="CHEBI:85448"/>
        <dbReference type="EC" id="2.1.1.63"/>
    </reaction>
</comment>
<evidence type="ECO:0000259" key="10">
    <source>
        <dbReference type="Pfam" id="PF01035"/>
    </source>
</evidence>
<comment type="caution">
    <text evidence="12">The sequence shown here is derived from an EMBL/GenBank/DDBJ whole genome shotgun (WGS) entry which is preliminary data.</text>
</comment>
<evidence type="ECO:0000256" key="7">
    <source>
        <dbReference type="ARBA" id="ARBA00023204"/>
    </source>
</evidence>
<comment type="similarity">
    <text evidence="2 9">Belongs to the MGMT family.</text>
</comment>
<evidence type="ECO:0000256" key="8">
    <source>
        <dbReference type="ARBA" id="ARBA00049348"/>
    </source>
</evidence>
<dbReference type="OrthoDB" id="9802228at2"/>
<dbReference type="InterPro" id="IPR036631">
    <property type="entry name" value="MGMT_N_sf"/>
</dbReference>
<keyword evidence="7 9" id="KW-0234">DNA repair</keyword>